<evidence type="ECO:0000256" key="3">
    <source>
        <dbReference type="ARBA" id="ARBA00010425"/>
    </source>
</evidence>
<sequence>MLTTHTTTPTMNHLTFSPHKLESHLITYLALNLLLTILNKRVLAQYPYPWLLTAWHALCSSMGTYLSRRLDPINSKPEHLSRSRGKNHYIFMFSILYTVNIAVSNVSLGIMSISDHLILRSTIPIIVLALTQLLHLPHKPYTRLTLLTLIPLTTGILVTTQNTQSLTPSTIPLPLLSTLLSSTTTLTLSLLQTQLPLSPLHLLHSLAPLTGIQSTLWSYMNGEIDEFLIKQISSHNSSLTSSPTGMFLLLINGIVAFLLNFSSFSTNRKTCALTMAVLGNMGLVLAMVISGVALSAAEPVLYRYMDIFGVLLVLGGGFLYILCEVKA</sequence>
<evidence type="ECO:0000256" key="5">
    <source>
        <dbReference type="ARBA" id="ARBA00022692"/>
    </source>
</evidence>
<reference evidence="10" key="1">
    <citation type="submission" date="2020-10" db="EMBL/GenBank/DDBJ databases">
        <authorList>
            <person name="Kusch S."/>
        </authorList>
    </citation>
    <scope>NUCLEOTIDE SEQUENCE</scope>
    <source>
        <strain evidence="10">SwB9</strain>
    </source>
</reference>
<evidence type="ECO:0000256" key="1">
    <source>
        <dbReference type="ARBA" id="ARBA00003420"/>
    </source>
</evidence>
<accession>A0A8H2ZME1</accession>
<feature type="transmembrane region" description="Helical" evidence="8">
    <location>
        <begin position="301"/>
        <end position="323"/>
    </location>
</feature>
<dbReference type="Pfam" id="PF03151">
    <property type="entry name" value="TPT"/>
    <property type="match status" value="1"/>
</dbReference>
<comment type="caution">
    <text evidence="10">The sequence shown here is derived from an EMBL/GenBank/DDBJ whole genome shotgun (WGS) entry which is preliminary data.</text>
</comment>
<organism evidence="10 11">
    <name type="scientific">Sclerotinia trifoliorum</name>
    <dbReference type="NCBI Taxonomy" id="28548"/>
    <lineage>
        <taxon>Eukaryota</taxon>
        <taxon>Fungi</taxon>
        <taxon>Dikarya</taxon>
        <taxon>Ascomycota</taxon>
        <taxon>Pezizomycotina</taxon>
        <taxon>Leotiomycetes</taxon>
        <taxon>Helotiales</taxon>
        <taxon>Sclerotiniaceae</taxon>
        <taxon>Sclerotinia</taxon>
    </lineage>
</organism>
<protein>
    <submittedName>
        <fullName evidence="10">6c5789e0-2989-41d9-8f76-9cb32dfbb882</fullName>
    </submittedName>
</protein>
<dbReference type="PANTHER" id="PTHR11132">
    <property type="entry name" value="SOLUTE CARRIER FAMILY 35"/>
    <property type="match status" value="1"/>
</dbReference>
<evidence type="ECO:0000259" key="9">
    <source>
        <dbReference type="Pfam" id="PF03151"/>
    </source>
</evidence>
<evidence type="ECO:0000256" key="8">
    <source>
        <dbReference type="SAM" id="Phobius"/>
    </source>
</evidence>
<dbReference type="AlphaFoldDB" id="A0A8H2ZME1"/>
<feature type="transmembrane region" description="Helical" evidence="8">
    <location>
        <begin position="240"/>
        <end position="259"/>
    </location>
</feature>
<dbReference type="GO" id="GO:0005789">
    <property type="term" value="C:endoplasmic reticulum membrane"/>
    <property type="evidence" value="ECO:0007669"/>
    <property type="project" value="UniProtKB-SubCell"/>
</dbReference>
<keyword evidence="5 8" id="KW-0812">Transmembrane</keyword>
<feature type="transmembrane region" description="Helical" evidence="8">
    <location>
        <begin position="21"/>
        <end position="38"/>
    </location>
</feature>
<comment type="subunit">
    <text evidence="4">Homooligomer.</text>
</comment>
<comment type="function">
    <text evidence="1">Involved in the import of GDP-mannose from the cytoplasm into the Golgi lumen.</text>
</comment>
<comment type="subcellular location">
    <subcellularLocation>
        <location evidence="2">Endoplasmic reticulum membrane</location>
        <topology evidence="2">Multi-pass membrane protein</topology>
    </subcellularLocation>
</comment>
<name>A0A8H2ZME1_9HELO</name>
<feature type="domain" description="Sugar phosphate transporter" evidence="9">
    <location>
        <begin position="23"/>
        <end position="320"/>
    </location>
</feature>
<keyword evidence="6 8" id="KW-1133">Transmembrane helix</keyword>
<dbReference type="OrthoDB" id="10261634at2759"/>
<evidence type="ECO:0000256" key="2">
    <source>
        <dbReference type="ARBA" id="ARBA00004477"/>
    </source>
</evidence>
<proteinExistence type="inferred from homology"/>
<comment type="similarity">
    <text evidence="3">Belongs to the TPT transporter family. SLC35D subfamily.</text>
</comment>
<evidence type="ECO:0000313" key="10">
    <source>
        <dbReference type="EMBL" id="CAD6442270.1"/>
    </source>
</evidence>
<dbReference type="Proteomes" id="UP000624404">
    <property type="component" value="Unassembled WGS sequence"/>
</dbReference>
<evidence type="ECO:0000256" key="4">
    <source>
        <dbReference type="ARBA" id="ARBA00011182"/>
    </source>
</evidence>
<feature type="transmembrane region" description="Helical" evidence="8">
    <location>
        <begin position="271"/>
        <end position="295"/>
    </location>
</feature>
<keyword evidence="7 8" id="KW-0472">Membrane</keyword>
<keyword evidence="11" id="KW-1185">Reference proteome</keyword>
<evidence type="ECO:0000256" key="7">
    <source>
        <dbReference type="ARBA" id="ARBA00023136"/>
    </source>
</evidence>
<dbReference type="InterPro" id="IPR004853">
    <property type="entry name" value="Sugar_P_trans_dom"/>
</dbReference>
<evidence type="ECO:0000313" key="11">
    <source>
        <dbReference type="Proteomes" id="UP000624404"/>
    </source>
</evidence>
<dbReference type="InterPro" id="IPR050186">
    <property type="entry name" value="TPT_transporter"/>
</dbReference>
<evidence type="ECO:0000256" key="6">
    <source>
        <dbReference type="ARBA" id="ARBA00022989"/>
    </source>
</evidence>
<gene>
    <name evidence="10" type="ORF">SCLTRI_LOCUS2063</name>
</gene>
<dbReference type="EMBL" id="CAJHIA010000007">
    <property type="protein sequence ID" value="CAD6442270.1"/>
    <property type="molecule type" value="Genomic_DNA"/>
</dbReference>
<feature type="transmembrane region" description="Helical" evidence="8">
    <location>
        <begin position="117"/>
        <end position="134"/>
    </location>
</feature>
<feature type="transmembrane region" description="Helical" evidence="8">
    <location>
        <begin position="89"/>
        <end position="111"/>
    </location>
</feature>